<dbReference type="InterPro" id="IPR036388">
    <property type="entry name" value="WH-like_DNA-bd_sf"/>
</dbReference>
<keyword evidence="2" id="KW-0805">Transcription regulation</keyword>
<evidence type="ECO:0000256" key="6">
    <source>
        <dbReference type="SAM" id="MobiDB-lite"/>
    </source>
</evidence>
<dbReference type="Pfam" id="PF08281">
    <property type="entry name" value="Sigma70_r4_2"/>
    <property type="match status" value="1"/>
</dbReference>
<comment type="caution">
    <text evidence="9">The sequence shown here is derived from an EMBL/GenBank/DDBJ whole genome shotgun (WGS) entry which is preliminary data.</text>
</comment>
<evidence type="ECO:0000313" key="9">
    <source>
        <dbReference type="EMBL" id="MEX5719274.1"/>
    </source>
</evidence>
<gene>
    <name evidence="9" type="ORF">ABQ292_12965</name>
</gene>
<evidence type="ECO:0000256" key="3">
    <source>
        <dbReference type="ARBA" id="ARBA00023082"/>
    </source>
</evidence>
<name>A0ABV3XFC0_9ACTN</name>
<feature type="domain" description="RNA polymerase sigma-70 region 2" evidence="7">
    <location>
        <begin position="56"/>
        <end position="122"/>
    </location>
</feature>
<keyword evidence="3" id="KW-0731">Sigma factor</keyword>
<evidence type="ECO:0000256" key="4">
    <source>
        <dbReference type="ARBA" id="ARBA00023125"/>
    </source>
</evidence>
<evidence type="ECO:0000259" key="7">
    <source>
        <dbReference type="Pfam" id="PF04542"/>
    </source>
</evidence>
<dbReference type="EMBL" id="JBFNXQ010000036">
    <property type="protein sequence ID" value="MEX5719274.1"/>
    <property type="molecule type" value="Genomic_DNA"/>
</dbReference>
<feature type="domain" description="RNA polymerase sigma factor 70 region 4 type 2" evidence="8">
    <location>
        <begin position="153"/>
        <end position="204"/>
    </location>
</feature>
<dbReference type="InterPro" id="IPR013249">
    <property type="entry name" value="RNA_pol_sigma70_r4_t2"/>
</dbReference>
<dbReference type="Pfam" id="PF04542">
    <property type="entry name" value="Sigma70_r2"/>
    <property type="match status" value="1"/>
</dbReference>
<dbReference type="PANTHER" id="PTHR43133">
    <property type="entry name" value="RNA POLYMERASE ECF-TYPE SIGMA FACTO"/>
    <property type="match status" value="1"/>
</dbReference>
<dbReference type="SUPFAM" id="SSF88659">
    <property type="entry name" value="Sigma3 and sigma4 domains of RNA polymerase sigma factors"/>
    <property type="match status" value="1"/>
</dbReference>
<evidence type="ECO:0000256" key="2">
    <source>
        <dbReference type="ARBA" id="ARBA00023015"/>
    </source>
</evidence>
<comment type="similarity">
    <text evidence="1">Belongs to the sigma-70 factor family. ECF subfamily.</text>
</comment>
<sequence length="212" mass="23155">MPAPGCPPAGALGQWPGARGGGLTAAGAGDRSDDEVPDAALAARARAGDERAFEVLVRRYQAPLYRLAVRLLDDRQEAEDVVQDVFVTAWRRLPALRDDAAVGGWLYRATTNRCLNRLRDRRTVPDAELERLPDPRPGEQPERVVEAAAGVHALAAALRRLTPEQRAVWVLRELHERSYDEIAGTLGTTSAAVRGRLARARADLAEAMAPWR</sequence>
<evidence type="ECO:0000259" key="8">
    <source>
        <dbReference type="Pfam" id="PF08281"/>
    </source>
</evidence>
<evidence type="ECO:0000256" key="5">
    <source>
        <dbReference type="ARBA" id="ARBA00023163"/>
    </source>
</evidence>
<dbReference type="InterPro" id="IPR007627">
    <property type="entry name" value="RNA_pol_sigma70_r2"/>
</dbReference>
<dbReference type="InterPro" id="IPR039425">
    <property type="entry name" value="RNA_pol_sigma-70-like"/>
</dbReference>
<dbReference type="InterPro" id="IPR013324">
    <property type="entry name" value="RNA_pol_sigma_r3/r4-like"/>
</dbReference>
<evidence type="ECO:0000313" key="10">
    <source>
        <dbReference type="Proteomes" id="UP001560045"/>
    </source>
</evidence>
<keyword evidence="10" id="KW-1185">Reference proteome</keyword>
<dbReference type="Proteomes" id="UP001560045">
    <property type="component" value="Unassembled WGS sequence"/>
</dbReference>
<dbReference type="Gene3D" id="1.10.1740.10">
    <property type="match status" value="1"/>
</dbReference>
<accession>A0ABV3XFC0</accession>
<proteinExistence type="inferred from homology"/>
<organism evidence="9 10">
    <name type="scientific">Geodermatophilus maliterrae</name>
    <dbReference type="NCBI Taxonomy" id="3162531"/>
    <lineage>
        <taxon>Bacteria</taxon>
        <taxon>Bacillati</taxon>
        <taxon>Actinomycetota</taxon>
        <taxon>Actinomycetes</taxon>
        <taxon>Geodermatophilales</taxon>
        <taxon>Geodermatophilaceae</taxon>
        <taxon>Geodermatophilus</taxon>
    </lineage>
</organism>
<evidence type="ECO:0000256" key="1">
    <source>
        <dbReference type="ARBA" id="ARBA00010641"/>
    </source>
</evidence>
<dbReference type="InterPro" id="IPR014284">
    <property type="entry name" value="RNA_pol_sigma-70_dom"/>
</dbReference>
<dbReference type="NCBIfam" id="TIGR02937">
    <property type="entry name" value="sigma70-ECF"/>
    <property type="match status" value="1"/>
</dbReference>
<keyword evidence="4" id="KW-0238">DNA-binding</keyword>
<dbReference type="CDD" id="cd06171">
    <property type="entry name" value="Sigma70_r4"/>
    <property type="match status" value="1"/>
</dbReference>
<dbReference type="Gene3D" id="1.10.10.10">
    <property type="entry name" value="Winged helix-like DNA-binding domain superfamily/Winged helix DNA-binding domain"/>
    <property type="match status" value="1"/>
</dbReference>
<reference evidence="9 10" key="1">
    <citation type="submission" date="2024-06" db="EMBL/GenBank/DDBJ databases">
        <title>Draft genome sequence of Geodermatophilus badlandi, a novel member of the Geodermatophilaceae isolated from badland sedimentary rocks in the Red desert, Wyoming, USA.</title>
        <authorList>
            <person name="Ben Tekaya S."/>
            <person name="Nouioui I."/>
            <person name="Flores G.M."/>
            <person name="Shaal M.N."/>
            <person name="Bredoire F."/>
            <person name="Basile F."/>
            <person name="Van Diepen L."/>
            <person name="Ward N.L."/>
        </authorList>
    </citation>
    <scope>NUCLEOTIDE SEQUENCE [LARGE SCALE GENOMIC DNA]</scope>
    <source>
        <strain evidence="9 10">WL48A</strain>
    </source>
</reference>
<feature type="region of interest" description="Disordered" evidence="6">
    <location>
        <begin position="1"/>
        <end position="34"/>
    </location>
</feature>
<dbReference type="PANTHER" id="PTHR43133:SF8">
    <property type="entry name" value="RNA POLYMERASE SIGMA FACTOR HI_1459-RELATED"/>
    <property type="match status" value="1"/>
</dbReference>
<keyword evidence="5" id="KW-0804">Transcription</keyword>
<dbReference type="RefSeq" id="WP_369206966.1">
    <property type="nucleotide sequence ID" value="NZ_JBFNXQ010000036.1"/>
</dbReference>
<dbReference type="InterPro" id="IPR013325">
    <property type="entry name" value="RNA_pol_sigma_r2"/>
</dbReference>
<dbReference type="SUPFAM" id="SSF88946">
    <property type="entry name" value="Sigma2 domain of RNA polymerase sigma factors"/>
    <property type="match status" value="1"/>
</dbReference>
<protein>
    <submittedName>
        <fullName evidence="9">RNA polymerase sigma factor</fullName>
    </submittedName>
</protein>